<dbReference type="Gene3D" id="2.170.270.10">
    <property type="entry name" value="SET domain"/>
    <property type="match status" value="1"/>
</dbReference>
<dbReference type="AlphaFoldDB" id="A0AAV4NWP5"/>
<evidence type="ECO:0000256" key="7">
    <source>
        <dbReference type="ARBA" id="ARBA00022771"/>
    </source>
</evidence>
<dbReference type="EMBL" id="BPLQ01002047">
    <property type="protein sequence ID" value="GIX88188.1"/>
    <property type="molecule type" value="Genomic_DNA"/>
</dbReference>
<dbReference type="Pfam" id="PF21549">
    <property type="entry name" value="PRDM2_PR"/>
    <property type="match status" value="1"/>
</dbReference>
<sequence length="519" mass="58749">MLSKFSLDKMNESSDRNKNVKNSFSSDAWTALSEYEKRRFENVQKNFEILKASGITPKMPEFLMSKFKRPQIKRLKTDADSTQPKGASNDLIAFLKQKNTAPKNEQVIAPPISLRNASPKEFAQALLSSAQNILKLLEEKMQKNSPYPIKDLLLPHSKFLPGESQKGRYPKRNIQRKCYKEEEVPDRDEYLHCDVCNEEYDGVCPVHGPMLLVCDTKVHKDDPQKARKSLPLTLSIGFSSIKAAGLGVWTEMPLVAGVVFSPYKGKVVKKGGAGVKESGYAWQVRRETKTSLYVEGVDKGSSNWMRYANCADSEEWQNVVAFQYKGAIYYRTYKPVLAYTEILVWYGNEYASHLGIDVRQKKLLPLPSKSVCDCKMQTACVFNIFIVISIKRSPDFSVKRATPSSLPRMLCRDTGKSTLARDSRGTDAQSARTPLTTQVISATHSGEKPHACDQCHQRFSLKRNLRTHLLVHTGDKEARVRHLRKDISSRGKPEVAREDAQRREALPMLRLREGLLISI</sequence>
<protein>
    <submittedName>
        <fullName evidence="16">Histone-lysine N-methyltransferase PRDM9</fullName>
    </submittedName>
</protein>
<dbReference type="GO" id="GO:0008170">
    <property type="term" value="F:N-methyltransferase activity"/>
    <property type="evidence" value="ECO:0007669"/>
    <property type="project" value="UniProtKB-ARBA"/>
</dbReference>
<feature type="domain" description="SET" evidence="15">
    <location>
        <begin position="232"/>
        <end position="347"/>
    </location>
</feature>
<evidence type="ECO:0000256" key="13">
    <source>
        <dbReference type="SAM" id="MobiDB-lite"/>
    </source>
</evidence>
<keyword evidence="17" id="KW-1185">Reference proteome</keyword>
<keyword evidence="4" id="KW-0949">S-adenosyl-L-methionine</keyword>
<keyword evidence="10" id="KW-0804">Transcription</keyword>
<dbReference type="PROSITE" id="PS50280">
    <property type="entry name" value="SET"/>
    <property type="match status" value="1"/>
</dbReference>
<keyword evidence="9" id="KW-0805">Transcription regulation</keyword>
<dbReference type="InterPro" id="IPR013087">
    <property type="entry name" value="Znf_C2H2_type"/>
</dbReference>
<keyword evidence="11" id="KW-0539">Nucleus</keyword>
<keyword evidence="8" id="KW-0862">Zinc</keyword>
<evidence type="ECO:0000259" key="15">
    <source>
        <dbReference type="PROSITE" id="PS50280"/>
    </source>
</evidence>
<dbReference type="GO" id="GO:0008757">
    <property type="term" value="F:S-adenosylmethionine-dependent methyltransferase activity"/>
    <property type="evidence" value="ECO:0007669"/>
    <property type="project" value="UniProtKB-ARBA"/>
</dbReference>
<dbReference type="PANTHER" id="PTHR16515:SF49">
    <property type="entry name" value="GASTRULA ZINC FINGER PROTEIN XLCGF49.1-LIKE-RELATED"/>
    <property type="match status" value="1"/>
</dbReference>
<dbReference type="SMART" id="SM00317">
    <property type="entry name" value="SET"/>
    <property type="match status" value="1"/>
</dbReference>
<dbReference type="PANTHER" id="PTHR16515">
    <property type="entry name" value="PR DOMAIN ZINC FINGER PROTEIN"/>
    <property type="match status" value="1"/>
</dbReference>
<accession>A0AAV4NWP5</accession>
<proteinExistence type="predicted"/>
<evidence type="ECO:0000256" key="10">
    <source>
        <dbReference type="ARBA" id="ARBA00023163"/>
    </source>
</evidence>
<dbReference type="InterPro" id="IPR044417">
    <property type="entry name" value="PRDM7_9_PR-SET"/>
</dbReference>
<dbReference type="GO" id="GO:0032259">
    <property type="term" value="P:methylation"/>
    <property type="evidence" value="ECO:0007669"/>
    <property type="project" value="UniProtKB-KW"/>
</dbReference>
<dbReference type="PROSITE" id="PS00028">
    <property type="entry name" value="ZINC_FINGER_C2H2_1"/>
    <property type="match status" value="1"/>
</dbReference>
<evidence type="ECO:0000313" key="17">
    <source>
        <dbReference type="Proteomes" id="UP001054837"/>
    </source>
</evidence>
<feature type="region of interest" description="Disordered" evidence="13">
    <location>
        <begin position="1"/>
        <end position="21"/>
    </location>
</feature>
<keyword evidence="5" id="KW-0479">Metal-binding</keyword>
<keyword evidence="2" id="KW-0489">Methyltransferase</keyword>
<dbReference type="SUPFAM" id="SSF57667">
    <property type="entry name" value="beta-beta-alpha zinc fingers"/>
    <property type="match status" value="1"/>
</dbReference>
<evidence type="ECO:0000256" key="1">
    <source>
        <dbReference type="ARBA" id="ARBA00004123"/>
    </source>
</evidence>
<dbReference type="SUPFAM" id="SSF82199">
    <property type="entry name" value="SET domain"/>
    <property type="match status" value="1"/>
</dbReference>
<feature type="compositionally biased region" description="Basic and acidic residues" evidence="13">
    <location>
        <begin position="1"/>
        <end position="18"/>
    </location>
</feature>
<dbReference type="InterPro" id="IPR036236">
    <property type="entry name" value="Znf_C2H2_sf"/>
</dbReference>
<evidence type="ECO:0000256" key="11">
    <source>
        <dbReference type="ARBA" id="ARBA00023242"/>
    </source>
</evidence>
<comment type="subcellular location">
    <subcellularLocation>
        <location evidence="1">Nucleus</location>
    </subcellularLocation>
</comment>
<evidence type="ECO:0000256" key="4">
    <source>
        <dbReference type="ARBA" id="ARBA00022691"/>
    </source>
</evidence>
<dbReference type="FunFam" id="3.30.160.60:FF:000100">
    <property type="entry name" value="Zinc finger 45-like"/>
    <property type="match status" value="1"/>
</dbReference>
<evidence type="ECO:0000256" key="12">
    <source>
        <dbReference type="PROSITE-ProRule" id="PRU00042"/>
    </source>
</evidence>
<dbReference type="Proteomes" id="UP001054837">
    <property type="component" value="Unassembled WGS sequence"/>
</dbReference>
<name>A0AAV4NWP5_9ARAC</name>
<keyword evidence="7 12" id="KW-0863">Zinc-finger</keyword>
<evidence type="ECO:0000256" key="3">
    <source>
        <dbReference type="ARBA" id="ARBA00022679"/>
    </source>
</evidence>
<dbReference type="Gene3D" id="3.30.160.60">
    <property type="entry name" value="Classic Zinc Finger"/>
    <property type="match status" value="1"/>
</dbReference>
<dbReference type="GO" id="GO:0042054">
    <property type="term" value="F:histone methyltransferase activity"/>
    <property type="evidence" value="ECO:0007669"/>
    <property type="project" value="InterPro"/>
</dbReference>
<dbReference type="GO" id="GO:0008270">
    <property type="term" value="F:zinc ion binding"/>
    <property type="evidence" value="ECO:0007669"/>
    <property type="project" value="UniProtKB-KW"/>
</dbReference>
<evidence type="ECO:0000313" key="16">
    <source>
        <dbReference type="EMBL" id="GIX88188.1"/>
    </source>
</evidence>
<dbReference type="InterPro" id="IPR046341">
    <property type="entry name" value="SET_dom_sf"/>
</dbReference>
<evidence type="ECO:0000256" key="2">
    <source>
        <dbReference type="ARBA" id="ARBA00022603"/>
    </source>
</evidence>
<evidence type="ECO:0000256" key="6">
    <source>
        <dbReference type="ARBA" id="ARBA00022737"/>
    </source>
</evidence>
<evidence type="ECO:0000259" key="14">
    <source>
        <dbReference type="PROSITE" id="PS50157"/>
    </source>
</evidence>
<dbReference type="CDD" id="cd19193">
    <property type="entry name" value="PR-SET_PRDM7_9"/>
    <property type="match status" value="1"/>
</dbReference>
<evidence type="ECO:0000256" key="9">
    <source>
        <dbReference type="ARBA" id="ARBA00023015"/>
    </source>
</evidence>
<feature type="domain" description="C2H2-type" evidence="14">
    <location>
        <begin position="450"/>
        <end position="477"/>
    </location>
</feature>
<organism evidence="16 17">
    <name type="scientific">Caerostris darwini</name>
    <dbReference type="NCBI Taxonomy" id="1538125"/>
    <lineage>
        <taxon>Eukaryota</taxon>
        <taxon>Metazoa</taxon>
        <taxon>Ecdysozoa</taxon>
        <taxon>Arthropoda</taxon>
        <taxon>Chelicerata</taxon>
        <taxon>Arachnida</taxon>
        <taxon>Araneae</taxon>
        <taxon>Araneomorphae</taxon>
        <taxon>Entelegynae</taxon>
        <taxon>Araneoidea</taxon>
        <taxon>Araneidae</taxon>
        <taxon>Caerostris</taxon>
    </lineage>
</organism>
<dbReference type="PROSITE" id="PS50157">
    <property type="entry name" value="ZINC_FINGER_C2H2_2"/>
    <property type="match status" value="1"/>
</dbReference>
<gene>
    <name evidence="16" type="primary">PRDM9_0</name>
    <name evidence="16" type="ORF">CDAR_269281</name>
</gene>
<dbReference type="GO" id="GO:0005634">
    <property type="term" value="C:nucleus"/>
    <property type="evidence" value="ECO:0007669"/>
    <property type="project" value="UniProtKB-SubCell"/>
</dbReference>
<evidence type="ECO:0000256" key="5">
    <source>
        <dbReference type="ARBA" id="ARBA00022723"/>
    </source>
</evidence>
<reference evidence="16 17" key="1">
    <citation type="submission" date="2021-06" db="EMBL/GenBank/DDBJ databases">
        <title>Caerostris darwini draft genome.</title>
        <authorList>
            <person name="Kono N."/>
            <person name="Arakawa K."/>
        </authorList>
    </citation>
    <scope>NUCLEOTIDE SEQUENCE [LARGE SCALE GENOMIC DNA]</scope>
</reference>
<dbReference type="GO" id="GO:0010468">
    <property type="term" value="P:regulation of gene expression"/>
    <property type="evidence" value="ECO:0007669"/>
    <property type="project" value="TreeGrafter"/>
</dbReference>
<comment type="caution">
    <text evidence="16">The sequence shown here is derived from an EMBL/GenBank/DDBJ whole genome shotgun (WGS) entry which is preliminary data.</text>
</comment>
<keyword evidence="3" id="KW-0808">Transferase</keyword>
<dbReference type="InterPro" id="IPR050331">
    <property type="entry name" value="Zinc_finger"/>
</dbReference>
<dbReference type="InterPro" id="IPR001214">
    <property type="entry name" value="SET_dom"/>
</dbReference>
<evidence type="ECO:0000256" key="8">
    <source>
        <dbReference type="ARBA" id="ARBA00022833"/>
    </source>
</evidence>
<keyword evidence="6" id="KW-0677">Repeat</keyword>